<evidence type="ECO:0000313" key="3">
    <source>
        <dbReference type="Proteomes" id="UP000697107"/>
    </source>
</evidence>
<dbReference type="VEuPathDB" id="FungiDB:PC110_g10454"/>
<dbReference type="EMBL" id="RCMV01000399">
    <property type="protein sequence ID" value="KAG3217806.1"/>
    <property type="molecule type" value="Genomic_DNA"/>
</dbReference>
<protein>
    <submittedName>
        <fullName evidence="1">Uncharacterized protein</fullName>
    </submittedName>
</protein>
<dbReference type="Proteomes" id="UP000697107">
    <property type="component" value="Unassembled WGS sequence"/>
</dbReference>
<dbReference type="EMBL" id="RCML01000444">
    <property type="protein sequence ID" value="KAG2976894.1"/>
    <property type="molecule type" value="Genomic_DNA"/>
</dbReference>
<dbReference type="AlphaFoldDB" id="A0A8T1KLW2"/>
<dbReference type="Proteomes" id="UP000760860">
    <property type="component" value="Unassembled WGS sequence"/>
</dbReference>
<gene>
    <name evidence="1" type="ORF">PC118_g13185</name>
    <name evidence="2" type="ORF">PC129_g11378</name>
</gene>
<sequence>MEGDNWKTGKPLVEEGFATEMMDAEIDNSTLRRELRYRNGMTTRWEHEGLVCDVRAQIMGRLAQARKQRAGIGGELIHQTAAELSYKTIVPRDAEGNVRKWAVYKAFAAEHDVRLFKDLVEITYVSPGKLLFQPRTMEYPELAFSQSISDLLRVSHGMEDPHHSFRIDQEDEHGKVVHGLSFTEQPVPMGNSMEEMEANIEALLGAPTGSVWATPHPALTHMRPLWAGKRRWTQTRKKYKAIIGRTRSHKAAQEQELTRVKGDLKHKELNYALKQLPWKNAHRLHGVTAYLKQNIVKMKAWRLRLWRGKEHKYRCAGTSCRHGSEGGQEHLVWECPDSQAVGAEWLDAWGMPLVRKGENGYQEQLTAIFSLTLTRVPSWLLEWGELHKINRGEVIYDVAAEVWAMGCAAIITALWRWKVAEVHPDRTSCEILVGAISSLKAALRDTVRQYMAWL</sequence>
<accession>A0A8T1KLW2</accession>
<reference evidence="1" key="1">
    <citation type="submission" date="2018-10" db="EMBL/GenBank/DDBJ databases">
        <title>Effector identification in a new, highly contiguous assembly of the strawberry crown rot pathogen Phytophthora cactorum.</title>
        <authorList>
            <person name="Armitage A.D."/>
            <person name="Nellist C.F."/>
            <person name="Bates H."/>
            <person name="Vickerstaff R.J."/>
            <person name="Harrison R.J."/>
        </authorList>
    </citation>
    <scope>NUCLEOTIDE SEQUENCE</scope>
    <source>
        <strain evidence="1">P415</strain>
        <strain evidence="2">P421</strain>
    </source>
</reference>
<evidence type="ECO:0000313" key="1">
    <source>
        <dbReference type="EMBL" id="KAG2976894.1"/>
    </source>
</evidence>
<evidence type="ECO:0000313" key="2">
    <source>
        <dbReference type="EMBL" id="KAG3217806.1"/>
    </source>
</evidence>
<organism evidence="1 3">
    <name type="scientific">Phytophthora cactorum</name>
    <dbReference type="NCBI Taxonomy" id="29920"/>
    <lineage>
        <taxon>Eukaryota</taxon>
        <taxon>Sar</taxon>
        <taxon>Stramenopiles</taxon>
        <taxon>Oomycota</taxon>
        <taxon>Peronosporomycetes</taxon>
        <taxon>Peronosporales</taxon>
        <taxon>Peronosporaceae</taxon>
        <taxon>Phytophthora</taxon>
    </lineage>
</organism>
<proteinExistence type="predicted"/>
<comment type="caution">
    <text evidence="1">The sequence shown here is derived from an EMBL/GenBank/DDBJ whole genome shotgun (WGS) entry which is preliminary data.</text>
</comment>
<name>A0A8T1KLW2_9STRA</name>